<dbReference type="GeneID" id="83016138"/>
<evidence type="ECO:0008006" key="4">
    <source>
        <dbReference type="Google" id="ProtNLM"/>
    </source>
</evidence>
<evidence type="ECO:0000313" key="3">
    <source>
        <dbReference type="Proteomes" id="UP000284178"/>
    </source>
</evidence>
<organism evidence="2 3">
    <name type="scientific">Holdemania filiformis</name>
    <dbReference type="NCBI Taxonomy" id="61171"/>
    <lineage>
        <taxon>Bacteria</taxon>
        <taxon>Bacillati</taxon>
        <taxon>Bacillota</taxon>
        <taxon>Erysipelotrichia</taxon>
        <taxon>Erysipelotrichales</taxon>
        <taxon>Erysipelotrichaceae</taxon>
        <taxon>Holdemania</taxon>
    </lineage>
</organism>
<keyword evidence="1" id="KW-0472">Membrane</keyword>
<sequence>MNKVIQFVLILAVGLILYFLLNRMMQKLMVELSEILYKEVNPEKYLQVLNSWKGKMFFSRKTRSLMAIDALLMQNETAKIEEIFEQLDAAKMNPANRLGLAQKEVSYYIDTKKFDKALKAYDTLKTIAAKFNNSQVESILKECTFLVEIYIHHNTEILDEVLDLASKMTNPFYQGIFLYRAAKLYYYKNDEENCRKLLSEAMEKLKGTAWEVMIRQMLEENLALVAER</sequence>
<comment type="caution">
    <text evidence="2">The sequence shown here is derived from an EMBL/GenBank/DDBJ whole genome shotgun (WGS) entry which is preliminary data.</text>
</comment>
<protein>
    <recommendedName>
        <fullName evidence="4">Tetratricopeptide repeat protein</fullName>
    </recommendedName>
</protein>
<feature type="transmembrane region" description="Helical" evidence="1">
    <location>
        <begin position="6"/>
        <end position="21"/>
    </location>
</feature>
<gene>
    <name evidence="2" type="ORF">DWY25_12110</name>
</gene>
<reference evidence="2 3" key="1">
    <citation type="submission" date="2018-08" db="EMBL/GenBank/DDBJ databases">
        <title>A genome reference for cultivated species of the human gut microbiota.</title>
        <authorList>
            <person name="Zou Y."/>
            <person name="Xue W."/>
            <person name="Luo G."/>
        </authorList>
    </citation>
    <scope>NUCLEOTIDE SEQUENCE [LARGE SCALE GENOMIC DNA]</scope>
    <source>
        <strain evidence="2 3">AF24-29</strain>
    </source>
</reference>
<evidence type="ECO:0000313" key="2">
    <source>
        <dbReference type="EMBL" id="RGR72392.1"/>
    </source>
</evidence>
<dbReference type="Proteomes" id="UP000284178">
    <property type="component" value="Unassembled WGS sequence"/>
</dbReference>
<keyword evidence="3" id="KW-1185">Reference proteome</keyword>
<proteinExistence type="predicted"/>
<evidence type="ECO:0000256" key="1">
    <source>
        <dbReference type="SAM" id="Phobius"/>
    </source>
</evidence>
<dbReference type="RefSeq" id="WP_117895439.1">
    <property type="nucleotide sequence ID" value="NZ_CABJCV010000015.1"/>
</dbReference>
<accession>A0A412FW19</accession>
<dbReference type="EMBL" id="QRUP01000015">
    <property type="protein sequence ID" value="RGR72392.1"/>
    <property type="molecule type" value="Genomic_DNA"/>
</dbReference>
<name>A0A412FW19_9FIRM</name>
<keyword evidence="1" id="KW-1133">Transmembrane helix</keyword>
<keyword evidence="1" id="KW-0812">Transmembrane</keyword>
<dbReference type="AlphaFoldDB" id="A0A412FW19"/>